<keyword evidence="1" id="KW-0732">Signal</keyword>
<organism evidence="2 3">
    <name type="scientific">Raoultella terrigena</name>
    <name type="common">Klebsiella terrigena</name>
    <dbReference type="NCBI Taxonomy" id="577"/>
    <lineage>
        <taxon>Bacteria</taxon>
        <taxon>Pseudomonadati</taxon>
        <taxon>Pseudomonadota</taxon>
        <taxon>Gammaproteobacteria</taxon>
        <taxon>Enterobacterales</taxon>
        <taxon>Enterobacteriaceae</taxon>
        <taxon>Klebsiella/Raoultella group</taxon>
        <taxon>Raoultella</taxon>
    </lineage>
</organism>
<dbReference type="AlphaFoldDB" id="A0A4V6J199"/>
<feature type="signal peptide" evidence="1">
    <location>
        <begin position="1"/>
        <end position="28"/>
    </location>
</feature>
<proteinExistence type="predicted"/>
<evidence type="ECO:0000256" key="1">
    <source>
        <dbReference type="SAM" id="SignalP"/>
    </source>
</evidence>
<gene>
    <name evidence="2" type="ORF">NCTC9185_01380</name>
</gene>
<protein>
    <recommendedName>
        <fullName evidence="4">Secreted protein</fullName>
    </recommendedName>
</protein>
<feature type="chain" id="PRO_5020521607" description="Secreted protein" evidence="1">
    <location>
        <begin position="29"/>
        <end position="78"/>
    </location>
</feature>
<dbReference type="EMBL" id="CABDVU010000001">
    <property type="protein sequence ID" value="VTN09494.1"/>
    <property type="molecule type" value="Genomic_DNA"/>
</dbReference>
<sequence>MNWNRREGVDMKKLILLGLLILSGQAMATKITMTDPQEEPTENGQTLCIYENSIYTFTYITKGACPYAKTFNAEDSEE</sequence>
<evidence type="ECO:0000313" key="2">
    <source>
        <dbReference type="EMBL" id="VTN09494.1"/>
    </source>
</evidence>
<reference evidence="2 3" key="1">
    <citation type="submission" date="2019-04" db="EMBL/GenBank/DDBJ databases">
        <authorList>
            <consortium name="Pathogen Informatics"/>
        </authorList>
    </citation>
    <scope>NUCLEOTIDE SEQUENCE [LARGE SCALE GENOMIC DNA]</scope>
    <source>
        <strain evidence="2 3">NCTC9185</strain>
    </source>
</reference>
<name>A0A4V6J199_RAOTE</name>
<accession>A0A4V6J199</accession>
<evidence type="ECO:0000313" key="3">
    <source>
        <dbReference type="Proteomes" id="UP000339249"/>
    </source>
</evidence>
<evidence type="ECO:0008006" key="4">
    <source>
        <dbReference type="Google" id="ProtNLM"/>
    </source>
</evidence>
<dbReference type="Proteomes" id="UP000339249">
    <property type="component" value="Unassembled WGS sequence"/>
</dbReference>